<protein>
    <submittedName>
        <fullName evidence="1">Uncharacterized protein</fullName>
    </submittedName>
</protein>
<keyword evidence="2" id="KW-1185">Reference proteome</keyword>
<dbReference type="CDD" id="cd17493">
    <property type="entry name" value="toxin_TenpN"/>
    <property type="match status" value="1"/>
</dbReference>
<dbReference type="EMBL" id="SMGQ01000011">
    <property type="protein sequence ID" value="TCK98773.1"/>
    <property type="molecule type" value="Genomic_DNA"/>
</dbReference>
<accession>A0A4R1N7X2</accession>
<comment type="caution">
    <text evidence="1">The sequence shown here is derived from an EMBL/GenBank/DDBJ whole genome shotgun (WGS) entry which is preliminary data.</text>
</comment>
<dbReference type="Proteomes" id="UP000294545">
    <property type="component" value="Unassembled WGS sequence"/>
</dbReference>
<organism evidence="1 2">
    <name type="scientific">Natranaerovirga hydrolytica</name>
    <dbReference type="NCBI Taxonomy" id="680378"/>
    <lineage>
        <taxon>Bacteria</taxon>
        <taxon>Bacillati</taxon>
        <taxon>Bacillota</taxon>
        <taxon>Clostridia</taxon>
        <taxon>Lachnospirales</taxon>
        <taxon>Natranaerovirgaceae</taxon>
        <taxon>Natranaerovirga</taxon>
    </lineage>
</organism>
<dbReference type="OrthoDB" id="2232587at2"/>
<sequence length="173" mass="20454">MNELYNVVFVKEGYFRNNKNFIEMLDHNKPQKQSRRHYVFLQVQYKNNNILIPLRSKLRTNKGVGVIGFPVPSEKLPDAGLDYRKMLIINDTSYIEKPKHTRIPKSQQKILQNNYHKIKEEVTAYIKGYIKSALKNREKKDKKYIFSSLHNYHQELGILEVLEAREEAASTKE</sequence>
<proteinExistence type="predicted"/>
<dbReference type="InterPro" id="IPR049929">
    <property type="entry name" value="TenpN-like"/>
</dbReference>
<evidence type="ECO:0000313" key="1">
    <source>
        <dbReference type="EMBL" id="TCK98773.1"/>
    </source>
</evidence>
<reference evidence="1 2" key="1">
    <citation type="submission" date="2019-03" db="EMBL/GenBank/DDBJ databases">
        <title>Genomic Encyclopedia of Type Strains, Phase IV (KMG-IV): sequencing the most valuable type-strain genomes for metagenomic binning, comparative biology and taxonomic classification.</title>
        <authorList>
            <person name="Goeker M."/>
        </authorList>
    </citation>
    <scope>NUCLEOTIDE SEQUENCE [LARGE SCALE GENOMIC DNA]</scope>
    <source>
        <strain evidence="1 2">DSM 24176</strain>
    </source>
</reference>
<dbReference type="AlphaFoldDB" id="A0A4R1N7X2"/>
<gene>
    <name evidence="1" type="ORF">EDC19_1208</name>
</gene>
<dbReference type="RefSeq" id="WP_132281897.1">
    <property type="nucleotide sequence ID" value="NZ_SMGQ01000011.1"/>
</dbReference>
<evidence type="ECO:0000313" key="2">
    <source>
        <dbReference type="Proteomes" id="UP000294545"/>
    </source>
</evidence>
<name>A0A4R1N7X2_9FIRM</name>